<reference evidence="2" key="1">
    <citation type="journal article" date="2018" name="Genome Biol.">
        <title>SKESA: strategic k-mer extension for scrupulous assemblies.</title>
        <authorList>
            <person name="Souvorov A."/>
            <person name="Agarwala R."/>
            <person name="Lipman D.J."/>
        </authorList>
    </citation>
    <scope>NUCLEOTIDE SEQUENCE</scope>
    <source>
        <strain evidence="2">O50</strain>
    </source>
</reference>
<accession>A0A0D7L7L2</accession>
<dbReference type="OrthoDB" id="6556180at2"/>
<keyword evidence="1" id="KW-0812">Transmembrane</keyword>
<feature type="transmembrane region" description="Helical" evidence="1">
    <location>
        <begin position="100"/>
        <end position="120"/>
    </location>
</feature>
<dbReference type="Proteomes" id="UP000855471">
    <property type="component" value="Unassembled WGS sequence"/>
</dbReference>
<keyword evidence="1" id="KW-0472">Membrane</keyword>
<keyword evidence="1" id="KW-1133">Transmembrane helix</keyword>
<sequence length="147" mass="17177">MAKIYDFPLGAERDKLRHEIDRERKKQRRVKTGNPFIRHVKWFCFYLRLVTAGALHVVSVITLAVLGAFSKAIFWIGGMVCVVTWFHLERQFWTPHNFTIPVIVSLWGLSLFATPLMEMINKKMPWYRLLVPDAKEASTETPDDESR</sequence>
<proteinExistence type="predicted"/>
<comment type="caution">
    <text evidence="2">The sequence shown here is derived from an EMBL/GenBank/DDBJ whole genome shotgun (WGS) entry which is preliminary data.</text>
</comment>
<name>A0A0D7L7L2_CITFR</name>
<gene>
    <name evidence="2" type="ORF">I9Y29_004584</name>
</gene>
<dbReference type="RefSeq" id="WP_044715130.1">
    <property type="nucleotide sequence ID" value="NZ_CP011653.1"/>
</dbReference>
<protein>
    <submittedName>
        <fullName evidence="2">Uncharacterized protein</fullName>
    </submittedName>
</protein>
<evidence type="ECO:0000313" key="2">
    <source>
        <dbReference type="EMBL" id="HAT3900094.1"/>
    </source>
</evidence>
<reference evidence="2" key="2">
    <citation type="submission" date="2020-09" db="EMBL/GenBank/DDBJ databases">
        <authorList>
            <consortium name="NCBI Pathogen Detection Project"/>
        </authorList>
    </citation>
    <scope>NUCLEOTIDE SEQUENCE</scope>
    <source>
        <strain evidence="2">O50</strain>
    </source>
</reference>
<feature type="transmembrane region" description="Helical" evidence="1">
    <location>
        <begin position="72"/>
        <end position="88"/>
    </location>
</feature>
<dbReference type="EMBL" id="DACSXJ010000044">
    <property type="protein sequence ID" value="HAT3900094.1"/>
    <property type="molecule type" value="Genomic_DNA"/>
</dbReference>
<feature type="transmembrane region" description="Helical" evidence="1">
    <location>
        <begin position="45"/>
        <end position="65"/>
    </location>
</feature>
<dbReference type="AlphaFoldDB" id="A0A0D7L7L2"/>
<organism evidence="2">
    <name type="scientific">Citrobacter freundii</name>
    <dbReference type="NCBI Taxonomy" id="546"/>
    <lineage>
        <taxon>Bacteria</taxon>
        <taxon>Pseudomonadati</taxon>
        <taxon>Pseudomonadota</taxon>
        <taxon>Gammaproteobacteria</taxon>
        <taxon>Enterobacterales</taxon>
        <taxon>Enterobacteriaceae</taxon>
        <taxon>Citrobacter</taxon>
        <taxon>Citrobacter freundii complex</taxon>
    </lineage>
</organism>
<evidence type="ECO:0000256" key="1">
    <source>
        <dbReference type="SAM" id="Phobius"/>
    </source>
</evidence>